<dbReference type="PANTHER" id="PTHR48090:SF3">
    <property type="entry name" value="UNDECAPRENYL-PHOSPHATE 4-DEOXY-4-FORMAMIDO-L-ARABINOSE TRANSFERASE"/>
    <property type="match status" value="1"/>
</dbReference>
<reference evidence="10" key="1">
    <citation type="submission" date="2015-07" db="EMBL/GenBank/DDBJ databases">
        <title>Draft genome sequence of Acetobacterium bakii DSM 8293, a potential psychrophilic chemical producer through syngas fermentation.</title>
        <authorList>
            <person name="Song Y."/>
            <person name="Hwang S."/>
            <person name="Cho B.-K."/>
        </authorList>
    </citation>
    <scope>NUCLEOTIDE SEQUENCE [LARGE SCALE GENOMIC DNA]</scope>
    <source>
        <strain evidence="10">DSM 8239</strain>
    </source>
</reference>
<keyword evidence="10" id="KW-1185">Reference proteome</keyword>
<proteinExistence type="predicted"/>
<keyword evidence="2" id="KW-0328">Glycosyltransferase</keyword>
<dbReference type="GO" id="GO:0099621">
    <property type="term" value="F:undecaprenyl-phosphate 4-deoxy-4-formamido-L-arabinose transferase activity"/>
    <property type="evidence" value="ECO:0007669"/>
    <property type="project" value="TreeGrafter"/>
</dbReference>
<keyword evidence="6" id="KW-1133">Transmembrane helix</keyword>
<evidence type="ECO:0000256" key="5">
    <source>
        <dbReference type="ARBA" id="ARBA00022985"/>
    </source>
</evidence>
<evidence type="ECO:0000259" key="8">
    <source>
        <dbReference type="Pfam" id="PF00535"/>
    </source>
</evidence>
<dbReference type="RefSeq" id="WP_050738575.1">
    <property type="nucleotide sequence ID" value="NZ_LGYO01000004.1"/>
</dbReference>
<dbReference type="CDD" id="cd04187">
    <property type="entry name" value="DPM1_like_bac"/>
    <property type="match status" value="1"/>
</dbReference>
<evidence type="ECO:0000256" key="3">
    <source>
        <dbReference type="ARBA" id="ARBA00022679"/>
    </source>
</evidence>
<evidence type="ECO:0000256" key="1">
    <source>
        <dbReference type="ARBA" id="ARBA00022475"/>
    </source>
</evidence>
<dbReference type="GO" id="GO:0009103">
    <property type="term" value="P:lipopolysaccharide biosynthetic process"/>
    <property type="evidence" value="ECO:0007669"/>
    <property type="project" value="UniProtKB-KW"/>
</dbReference>
<dbReference type="OrthoDB" id="9807778at2"/>
<dbReference type="InterPro" id="IPR050256">
    <property type="entry name" value="Glycosyltransferase_2"/>
</dbReference>
<comment type="caution">
    <text evidence="9">The sequence shown here is derived from an EMBL/GenBank/DDBJ whole genome shotgun (WGS) entry which is preliminary data.</text>
</comment>
<evidence type="ECO:0000256" key="7">
    <source>
        <dbReference type="ARBA" id="ARBA00023136"/>
    </source>
</evidence>
<dbReference type="GO" id="GO:0005886">
    <property type="term" value="C:plasma membrane"/>
    <property type="evidence" value="ECO:0007669"/>
    <property type="project" value="TreeGrafter"/>
</dbReference>
<dbReference type="Proteomes" id="UP000036873">
    <property type="component" value="Unassembled WGS sequence"/>
</dbReference>
<evidence type="ECO:0000256" key="4">
    <source>
        <dbReference type="ARBA" id="ARBA00022692"/>
    </source>
</evidence>
<gene>
    <name evidence="9" type="ORF">AKG39_01430</name>
</gene>
<protein>
    <recommendedName>
        <fullName evidence="8">Glycosyltransferase 2-like domain-containing protein</fullName>
    </recommendedName>
</protein>
<accession>A0A0L6U4Z4</accession>
<keyword evidence="5" id="KW-0448">Lipopolysaccharide biosynthesis</keyword>
<dbReference type="InterPro" id="IPR001173">
    <property type="entry name" value="Glyco_trans_2-like"/>
</dbReference>
<name>A0A0L6U4Z4_9FIRM</name>
<dbReference type="PANTHER" id="PTHR48090">
    <property type="entry name" value="UNDECAPRENYL-PHOSPHATE 4-DEOXY-4-FORMAMIDO-L-ARABINOSE TRANSFERASE-RELATED"/>
    <property type="match status" value="1"/>
</dbReference>
<feature type="domain" description="Glycosyltransferase 2-like" evidence="8">
    <location>
        <begin position="6"/>
        <end position="135"/>
    </location>
</feature>
<dbReference type="Gene3D" id="3.90.550.10">
    <property type="entry name" value="Spore Coat Polysaccharide Biosynthesis Protein SpsA, Chain A"/>
    <property type="match status" value="1"/>
</dbReference>
<dbReference type="EMBL" id="LGYO01000004">
    <property type="protein sequence ID" value="KNZ43387.1"/>
    <property type="molecule type" value="Genomic_DNA"/>
</dbReference>
<evidence type="ECO:0000313" key="9">
    <source>
        <dbReference type="EMBL" id="KNZ43387.1"/>
    </source>
</evidence>
<keyword evidence="7" id="KW-0472">Membrane</keyword>
<sequence length="227" mass="25655">MNIDISVVVPVYNSSLSITELVTRIINTLEKDKATFEIILVDDSSADDSLAKITALSEGDPRVLTISLKNNSGQQATIKTGIKSAVGDVVVTMDDDLEQQPEDIPLLVSELRKGYDVIYGAPNRTGYPFYRQFGSNVVDLFFTICLHKPKNKRVSSFRVMNRKTVDTIIADDTPFVYITAITLGFTKNIGNMTVDYQKRKYGKSNYTIRKLIKLFLNLFYYYGRTYE</sequence>
<dbReference type="SUPFAM" id="SSF53448">
    <property type="entry name" value="Nucleotide-diphospho-sugar transferases"/>
    <property type="match status" value="1"/>
</dbReference>
<evidence type="ECO:0000313" key="10">
    <source>
        <dbReference type="Proteomes" id="UP000036873"/>
    </source>
</evidence>
<dbReference type="Pfam" id="PF00535">
    <property type="entry name" value="Glycos_transf_2"/>
    <property type="match status" value="1"/>
</dbReference>
<evidence type="ECO:0000256" key="6">
    <source>
        <dbReference type="ARBA" id="ARBA00022989"/>
    </source>
</evidence>
<dbReference type="STRING" id="52689.AKG39_01430"/>
<dbReference type="AlphaFoldDB" id="A0A0L6U4Z4"/>
<keyword evidence="3" id="KW-0808">Transferase</keyword>
<dbReference type="InterPro" id="IPR029044">
    <property type="entry name" value="Nucleotide-diphossugar_trans"/>
</dbReference>
<organism evidence="9 10">
    <name type="scientific">Acetobacterium bakii</name>
    <dbReference type="NCBI Taxonomy" id="52689"/>
    <lineage>
        <taxon>Bacteria</taxon>
        <taxon>Bacillati</taxon>
        <taxon>Bacillota</taxon>
        <taxon>Clostridia</taxon>
        <taxon>Eubacteriales</taxon>
        <taxon>Eubacteriaceae</taxon>
        <taxon>Acetobacterium</taxon>
    </lineage>
</organism>
<keyword evidence="1" id="KW-1003">Cell membrane</keyword>
<keyword evidence="4" id="KW-0812">Transmembrane</keyword>
<evidence type="ECO:0000256" key="2">
    <source>
        <dbReference type="ARBA" id="ARBA00022676"/>
    </source>
</evidence>